<dbReference type="InterPro" id="IPR044974">
    <property type="entry name" value="Disease_R_plants"/>
</dbReference>
<evidence type="ECO:0000256" key="2">
    <source>
        <dbReference type="ARBA" id="ARBA00022737"/>
    </source>
</evidence>
<sequence length="753" mass="86085">MGGIGKTTLAKYAYAKLSCQFERRCLLENVREKSTMRGLLDVRKLLLSKLFEFPPNVETRILERRLAGEKSLIVLDDVATLEQAENLNMCLGPGSRVIVTARDKQIFSQFNRCEIYKVEGLDKDYSLQLLCRQAFQEKHAKDGYEELVERAIGYCGGNPLALKVLGTNFRTKRKEVWESDLVWESDSSGFKIPNRGIHDVLKLSFNDLDHYEQAIFLDIACFFKLRLYYSDIDDNLLMTVLLDACDFPAVIGIESLCNKALLTYHHNSIQMHDLLVGMGREIVNEESRKDPGRRSRLWDSKDVYDVLKYNKGTEDVEVISFQIDIWKIEDLDLSSDSFKSMINLRYLHITYNRYSANKVHLPKGLKWLSDKLRYLHWDLFPLESLPSTFCPERLVVLKMTRGKLRKLWDGIQKLDNLVILNLEFSKDLIEIPDLSKAPNIEIVDLSNCESLGQLHPSVFTCPKLRKLLLSGCQKIKSLKTNIHSKSLEVLVLSGCYSLVEFSVTSEEMTSLSLRDTAIREFPSSIWRNSKLTQLFLSGCKKLNIVRKKLSSDLGLMSLTNLDLSGCTEMDTSNLWFILDGMPSLYYLDLRRCCNLETLPDNIQNNSLLGILKLDDCSKLESLPKLSTFLKELTAFNCIYLDTNILQRFHFNKDSDHDICCLPGGQVPSEFDYHTTTASIEIPPIPKSGLRGNESDHYNLLFEFKVEDHDDKKQRSTKGIKGCGVIPVYDLEHSLQLDGRSGVEIVELPSRINI</sequence>
<keyword evidence="2" id="KW-0677">Repeat</keyword>
<keyword evidence="6" id="KW-1185">Reference proteome</keyword>
<dbReference type="InterPro" id="IPR032675">
    <property type="entry name" value="LRR_dom_sf"/>
</dbReference>
<dbReference type="Pfam" id="PF23282">
    <property type="entry name" value="WHD_ROQ1"/>
    <property type="match status" value="1"/>
</dbReference>
<dbReference type="EMBL" id="DF973945">
    <property type="protein sequence ID" value="GAU42898.1"/>
    <property type="molecule type" value="Genomic_DNA"/>
</dbReference>
<protein>
    <submittedName>
        <fullName evidence="5">Uncharacterized protein</fullName>
    </submittedName>
</protein>
<dbReference type="PANTHER" id="PTHR11017:SF243">
    <property type="entry name" value="ADP-RIBOSYL CYCLASE_CYCLIC ADP-RIBOSE HYDROLASE"/>
    <property type="match status" value="1"/>
</dbReference>
<dbReference type="Gene3D" id="3.40.50.300">
    <property type="entry name" value="P-loop containing nucleotide triphosphate hydrolases"/>
    <property type="match status" value="1"/>
</dbReference>
<dbReference type="AlphaFoldDB" id="A0A2Z6NDZ0"/>
<feature type="domain" description="NB-ARC" evidence="3">
    <location>
        <begin position="1"/>
        <end position="138"/>
    </location>
</feature>
<dbReference type="GO" id="GO:0043531">
    <property type="term" value="F:ADP binding"/>
    <property type="evidence" value="ECO:0007669"/>
    <property type="project" value="InterPro"/>
</dbReference>
<dbReference type="PANTHER" id="PTHR11017">
    <property type="entry name" value="LEUCINE-RICH REPEAT-CONTAINING PROTEIN"/>
    <property type="match status" value="1"/>
</dbReference>
<dbReference type="GO" id="GO:0006952">
    <property type="term" value="P:defense response"/>
    <property type="evidence" value="ECO:0007669"/>
    <property type="project" value="InterPro"/>
</dbReference>
<dbReference type="Pfam" id="PF00931">
    <property type="entry name" value="NB-ARC"/>
    <property type="match status" value="1"/>
</dbReference>
<dbReference type="OrthoDB" id="1749092at2759"/>
<name>A0A2Z6NDZ0_TRISU</name>
<dbReference type="Gene3D" id="3.80.10.10">
    <property type="entry name" value="Ribonuclease Inhibitor"/>
    <property type="match status" value="2"/>
</dbReference>
<dbReference type="InterPro" id="IPR027417">
    <property type="entry name" value="P-loop_NTPase"/>
</dbReference>
<keyword evidence="1" id="KW-0433">Leucine-rich repeat</keyword>
<dbReference type="SUPFAM" id="SSF52058">
    <property type="entry name" value="L domain-like"/>
    <property type="match status" value="1"/>
</dbReference>
<evidence type="ECO:0000259" key="4">
    <source>
        <dbReference type="Pfam" id="PF23282"/>
    </source>
</evidence>
<proteinExistence type="predicted"/>
<dbReference type="InterPro" id="IPR002182">
    <property type="entry name" value="NB-ARC"/>
</dbReference>
<reference evidence="6" key="1">
    <citation type="journal article" date="2017" name="Front. Plant Sci.">
        <title>Climate Clever Clovers: New Paradigm to Reduce the Environmental Footprint of Ruminants by Breeding Low Methanogenic Forages Utilizing Haplotype Variation.</title>
        <authorList>
            <person name="Kaur P."/>
            <person name="Appels R."/>
            <person name="Bayer P.E."/>
            <person name="Keeble-Gagnere G."/>
            <person name="Wang J."/>
            <person name="Hirakawa H."/>
            <person name="Shirasawa K."/>
            <person name="Vercoe P."/>
            <person name="Stefanova K."/>
            <person name="Durmic Z."/>
            <person name="Nichols P."/>
            <person name="Revell C."/>
            <person name="Isobe S.N."/>
            <person name="Edwards D."/>
            <person name="Erskine W."/>
        </authorList>
    </citation>
    <scope>NUCLEOTIDE SEQUENCE [LARGE SCALE GENOMIC DNA]</scope>
    <source>
        <strain evidence="6">cv. Daliak</strain>
    </source>
</reference>
<evidence type="ECO:0000313" key="5">
    <source>
        <dbReference type="EMBL" id="GAU42898.1"/>
    </source>
</evidence>
<dbReference type="InterPro" id="IPR042197">
    <property type="entry name" value="Apaf_helical"/>
</dbReference>
<dbReference type="SUPFAM" id="SSF52540">
    <property type="entry name" value="P-loop containing nucleoside triphosphate hydrolases"/>
    <property type="match status" value="1"/>
</dbReference>
<evidence type="ECO:0000313" key="6">
    <source>
        <dbReference type="Proteomes" id="UP000242715"/>
    </source>
</evidence>
<dbReference type="Gene3D" id="1.10.8.430">
    <property type="entry name" value="Helical domain of apoptotic protease-activating factors"/>
    <property type="match status" value="1"/>
</dbReference>
<feature type="domain" description="Disease resistance protein Roq1-like winged-helix" evidence="4">
    <location>
        <begin position="211"/>
        <end position="287"/>
    </location>
</feature>
<evidence type="ECO:0000256" key="1">
    <source>
        <dbReference type="ARBA" id="ARBA00022614"/>
    </source>
</evidence>
<gene>
    <name evidence="5" type="ORF">TSUD_232090</name>
</gene>
<dbReference type="InterPro" id="IPR058192">
    <property type="entry name" value="WHD_ROQ1-like"/>
</dbReference>
<dbReference type="PRINTS" id="PR00364">
    <property type="entry name" value="DISEASERSIST"/>
</dbReference>
<dbReference type="Proteomes" id="UP000242715">
    <property type="component" value="Unassembled WGS sequence"/>
</dbReference>
<evidence type="ECO:0000259" key="3">
    <source>
        <dbReference type="Pfam" id="PF00931"/>
    </source>
</evidence>
<accession>A0A2Z6NDZ0</accession>
<organism evidence="5 6">
    <name type="scientific">Trifolium subterraneum</name>
    <name type="common">Subterranean clover</name>
    <dbReference type="NCBI Taxonomy" id="3900"/>
    <lineage>
        <taxon>Eukaryota</taxon>
        <taxon>Viridiplantae</taxon>
        <taxon>Streptophyta</taxon>
        <taxon>Embryophyta</taxon>
        <taxon>Tracheophyta</taxon>
        <taxon>Spermatophyta</taxon>
        <taxon>Magnoliopsida</taxon>
        <taxon>eudicotyledons</taxon>
        <taxon>Gunneridae</taxon>
        <taxon>Pentapetalae</taxon>
        <taxon>rosids</taxon>
        <taxon>fabids</taxon>
        <taxon>Fabales</taxon>
        <taxon>Fabaceae</taxon>
        <taxon>Papilionoideae</taxon>
        <taxon>50 kb inversion clade</taxon>
        <taxon>NPAAA clade</taxon>
        <taxon>Hologalegina</taxon>
        <taxon>IRL clade</taxon>
        <taxon>Trifolieae</taxon>
        <taxon>Trifolium</taxon>
    </lineage>
</organism>